<protein>
    <submittedName>
        <fullName evidence="1">DUF2806 domain-containing protein</fullName>
    </submittedName>
</protein>
<reference evidence="1 2" key="1">
    <citation type="submission" date="2018-10" db="EMBL/GenBank/DDBJ databases">
        <title>Notoacmeibacter sp. M2BS9Y-3-1, whole genome shotgun sequence.</title>
        <authorList>
            <person name="Tuo L."/>
        </authorList>
    </citation>
    <scope>NUCLEOTIDE SEQUENCE [LARGE SCALE GENOMIC DNA]</scope>
    <source>
        <strain evidence="1 2">M2BS9Y-3-1</strain>
    </source>
</reference>
<keyword evidence="2" id="KW-1185">Reference proteome</keyword>
<gene>
    <name evidence="1" type="ORF">D8780_12390</name>
</gene>
<evidence type="ECO:0000313" key="1">
    <source>
        <dbReference type="EMBL" id="RLQ88905.1"/>
    </source>
</evidence>
<sequence length="317" mass="34755">MDKDRLPADETSIGAQLSKSGISFGAKSRTIAALDFIGASKLMGRFRKTYTETDQAAREKYALDQLTMAAVRTLETKLENDEEAAAEFLNSALGTQIRRKENVLGATAAAIEDLSNRTTDEGEADEAAEISDAFMDRWERYAEGATTDELKERWGAILSKEIRKPGSISPATMRVVDELDKSLADLFQSLFSAIAMNRIIQDLMEVTVSLDKWQQLTAAGLVIHAAGGTSMILSPLPVGGDRRVFLRSMRPIKGTLPVVEIPKAVNRPPLTGGRLQFKAIALTTAGVEIHEALGDRQGYERFSALLRTYFPEAKFSH</sequence>
<name>A0A3L7JEZ8_9HYPH</name>
<dbReference type="InterPro" id="IPR021254">
    <property type="entry name" value="DUF2806"/>
</dbReference>
<dbReference type="EMBL" id="RCWN01000001">
    <property type="protein sequence ID" value="RLQ88905.1"/>
    <property type="molecule type" value="Genomic_DNA"/>
</dbReference>
<evidence type="ECO:0000313" key="2">
    <source>
        <dbReference type="Proteomes" id="UP000281094"/>
    </source>
</evidence>
<comment type="caution">
    <text evidence="1">The sequence shown here is derived from an EMBL/GenBank/DDBJ whole genome shotgun (WGS) entry which is preliminary data.</text>
</comment>
<dbReference type="Proteomes" id="UP000281094">
    <property type="component" value="Unassembled WGS sequence"/>
</dbReference>
<dbReference type="AlphaFoldDB" id="A0A3L7JEZ8"/>
<dbReference type="RefSeq" id="WP_121645873.1">
    <property type="nucleotide sequence ID" value="NZ_RCWN01000001.1"/>
</dbReference>
<dbReference type="Pfam" id="PF10987">
    <property type="entry name" value="DUF2806"/>
    <property type="match status" value="1"/>
</dbReference>
<proteinExistence type="predicted"/>
<organism evidence="1 2">
    <name type="scientific">Notoacmeibacter ruber</name>
    <dbReference type="NCBI Taxonomy" id="2670375"/>
    <lineage>
        <taxon>Bacteria</taxon>
        <taxon>Pseudomonadati</taxon>
        <taxon>Pseudomonadota</taxon>
        <taxon>Alphaproteobacteria</taxon>
        <taxon>Hyphomicrobiales</taxon>
        <taxon>Notoacmeibacteraceae</taxon>
        <taxon>Notoacmeibacter</taxon>
    </lineage>
</organism>
<accession>A0A3L7JEZ8</accession>